<accession>A0AAV8UXS5</accession>
<comment type="caution">
    <text evidence="2">The sequence shown here is derived from an EMBL/GenBank/DDBJ whole genome shotgun (WGS) entry which is preliminary data.</text>
</comment>
<evidence type="ECO:0000313" key="3">
    <source>
        <dbReference type="Proteomes" id="UP001157974"/>
    </source>
</evidence>
<dbReference type="Pfam" id="PF04187">
    <property type="entry name" value="Cofac_haem_bdg"/>
    <property type="match status" value="1"/>
</dbReference>
<protein>
    <recommendedName>
        <fullName evidence="1">Haem-binding uptake Tiki superfamily ChaN domain-containing protein</fullName>
    </recommendedName>
</protein>
<dbReference type="InterPro" id="IPR007314">
    <property type="entry name" value="Cofac_haem-bd_dom"/>
</dbReference>
<name>A0AAV8UXS5_9RHOD</name>
<feature type="domain" description="Haem-binding uptake Tiki superfamily ChaN" evidence="1">
    <location>
        <begin position="119"/>
        <end position="337"/>
    </location>
</feature>
<sequence length="418" mass="46446">MGFVSPTFTYGWRRSGDRATAPAAGRRWETVRLSLGSAQEVGGTDDNEEPFLESTWNRRDFLSMGAGLGAAGLGLPDQADARFLGDIFKGEGKDVFQRTSFIYDVDQFGLKEVSFGDALSRLAKKNVVLLGDHKNSLADHLLSARLIKELKLRRGKVAVALQEVQGRFQPALESYIQGRIGEDKLYKVTQWKNRSTVPFDNFLGIFWICRRYNIPMIAANAETEVLDKVRSSGLQALSQLERRRTVVDPEGFAKSLNDIRFPSYEKAVIAPTFNILSGKGLLGKQPDPKNYFSSRILCDEAIATNIALFMQQHPDTLVIAVMNNDRIKYELGVPDRVLRVANSVGVNNVELGSVLLNLTTSEAGVDPRTNSLRTSYEVITGDPEMPSTFLRLCDMIWYANPANLNAEPGRKRSGSLLF</sequence>
<dbReference type="Proteomes" id="UP001157974">
    <property type="component" value="Unassembled WGS sequence"/>
</dbReference>
<reference evidence="2 3" key="1">
    <citation type="journal article" date="2023" name="Nat. Commun.">
        <title>Origin of minicircular mitochondrial genomes in red algae.</title>
        <authorList>
            <person name="Lee Y."/>
            <person name="Cho C.H."/>
            <person name="Lee Y.M."/>
            <person name="Park S.I."/>
            <person name="Yang J.H."/>
            <person name="West J.A."/>
            <person name="Bhattacharya D."/>
            <person name="Yoon H.S."/>
        </authorList>
    </citation>
    <scope>NUCLEOTIDE SEQUENCE [LARGE SCALE GENOMIC DNA]</scope>
    <source>
        <strain evidence="2 3">CCMP1338</strain>
        <tissue evidence="2">Whole cell</tissue>
    </source>
</reference>
<proteinExistence type="predicted"/>
<gene>
    <name evidence="2" type="ORF">NDN08_007512</name>
</gene>
<evidence type="ECO:0000313" key="2">
    <source>
        <dbReference type="EMBL" id="KAJ8907400.1"/>
    </source>
</evidence>
<dbReference type="AlphaFoldDB" id="A0AAV8UXS5"/>
<evidence type="ECO:0000259" key="1">
    <source>
        <dbReference type="Pfam" id="PF04187"/>
    </source>
</evidence>
<dbReference type="EMBL" id="JAMWBK010000002">
    <property type="protein sequence ID" value="KAJ8907400.1"/>
    <property type="molecule type" value="Genomic_DNA"/>
</dbReference>
<dbReference type="CDD" id="cd14727">
    <property type="entry name" value="ChanN-like"/>
    <property type="match status" value="1"/>
</dbReference>
<dbReference type="SUPFAM" id="SSF159501">
    <property type="entry name" value="EreA/ChaN-like"/>
    <property type="match status" value="1"/>
</dbReference>
<keyword evidence="3" id="KW-1185">Reference proteome</keyword>
<dbReference type="Gene3D" id="3.40.50.11550">
    <property type="match status" value="1"/>
</dbReference>
<organism evidence="2 3">
    <name type="scientific">Rhodosorus marinus</name>
    <dbReference type="NCBI Taxonomy" id="101924"/>
    <lineage>
        <taxon>Eukaryota</taxon>
        <taxon>Rhodophyta</taxon>
        <taxon>Stylonematophyceae</taxon>
        <taxon>Stylonematales</taxon>
        <taxon>Stylonemataceae</taxon>
        <taxon>Rhodosorus</taxon>
    </lineage>
</organism>